<organism evidence="6 7">
    <name type="scientific">Mycena belliarum</name>
    <dbReference type="NCBI Taxonomy" id="1033014"/>
    <lineage>
        <taxon>Eukaryota</taxon>
        <taxon>Fungi</taxon>
        <taxon>Dikarya</taxon>
        <taxon>Basidiomycota</taxon>
        <taxon>Agaricomycotina</taxon>
        <taxon>Agaricomycetes</taxon>
        <taxon>Agaricomycetidae</taxon>
        <taxon>Agaricales</taxon>
        <taxon>Marasmiineae</taxon>
        <taxon>Mycenaceae</taxon>
        <taxon>Mycena</taxon>
    </lineage>
</organism>
<evidence type="ECO:0000259" key="5">
    <source>
        <dbReference type="PROSITE" id="PS50865"/>
    </source>
</evidence>
<reference evidence="6" key="1">
    <citation type="submission" date="2023-03" db="EMBL/GenBank/DDBJ databases">
        <title>Massive genome expansion in bonnet fungi (Mycena s.s.) driven by repeated elements and novel gene families across ecological guilds.</title>
        <authorList>
            <consortium name="Lawrence Berkeley National Laboratory"/>
            <person name="Harder C.B."/>
            <person name="Miyauchi S."/>
            <person name="Viragh M."/>
            <person name="Kuo A."/>
            <person name="Thoen E."/>
            <person name="Andreopoulos B."/>
            <person name="Lu D."/>
            <person name="Skrede I."/>
            <person name="Drula E."/>
            <person name="Henrissat B."/>
            <person name="Morin E."/>
            <person name="Kohler A."/>
            <person name="Barry K."/>
            <person name="LaButti K."/>
            <person name="Morin E."/>
            <person name="Salamov A."/>
            <person name="Lipzen A."/>
            <person name="Mereny Z."/>
            <person name="Hegedus B."/>
            <person name="Baldrian P."/>
            <person name="Stursova M."/>
            <person name="Weitz H."/>
            <person name="Taylor A."/>
            <person name="Grigoriev I.V."/>
            <person name="Nagy L.G."/>
            <person name="Martin F."/>
            <person name="Kauserud H."/>
        </authorList>
    </citation>
    <scope>NUCLEOTIDE SEQUENCE</scope>
    <source>
        <strain evidence="6">CBHHK173m</strain>
    </source>
</reference>
<dbReference type="InterPro" id="IPR002893">
    <property type="entry name" value="Znf_MYND"/>
</dbReference>
<evidence type="ECO:0000313" key="6">
    <source>
        <dbReference type="EMBL" id="KAJ7088399.1"/>
    </source>
</evidence>
<name>A0AAD6U542_9AGAR</name>
<evidence type="ECO:0000256" key="2">
    <source>
        <dbReference type="ARBA" id="ARBA00022771"/>
    </source>
</evidence>
<gene>
    <name evidence="6" type="ORF">B0H15DRAFT_841219</name>
</gene>
<proteinExistence type="predicted"/>
<sequence length="209" mass="23208">MHIVLSFTRPLATMTQCAIPQCTAEGTSQCSRCKSAYYCGADCQKKDWSSHKRQCEYNDATPNTIAPSPYAYIYNIFSGRSTPLSTGGDFFSPTFGYTEANPALVYADLVSAYRILRLGAHANAARVSAELQGMSFEEWMARVARVGLLPEWWNAEVHGTGIETYASKDAWGRIDRAVTVREICESLPGMHKCGMVRLALMVERIINRS</sequence>
<dbReference type="GO" id="GO:0008270">
    <property type="term" value="F:zinc ion binding"/>
    <property type="evidence" value="ECO:0007669"/>
    <property type="project" value="UniProtKB-KW"/>
</dbReference>
<evidence type="ECO:0000256" key="3">
    <source>
        <dbReference type="ARBA" id="ARBA00022833"/>
    </source>
</evidence>
<keyword evidence="7" id="KW-1185">Reference proteome</keyword>
<dbReference type="Proteomes" id="UP001222325">
    <property type="component" value="Unassembled WGS sequence"/>
</dbReference>
<keyword evidence="3" id="KW-0862">Zinc</keyword>
<dbReference type="PROSITE" id="PS01360">
    <property type="entry name" value="ZF_MYND_1"/>
    <property type="match status" value="1"/>
</dbReference>
<dbReference type="Pfam" id="PF01753">
    <property type="entry name" value="zf-MYND"/>
    <property type="match status" value="1"/>
</dbReference>
<dbReference type="SUPFAM" id="SSF144232">
    <property type="entry name" value="HIT/MYND zinc finger-like"/>
    <property type="match status" value="1"/>
</dbReference>
<keyword evidence="2 4" id="KW-0863">Zinc-finger</keyword>
<protein>
    <recommendedName>
        <fullName evidence="5">MYND-type domain-containing protein</fullName>
    </recommendedName>
</protein>
<evidence type="ECO:0000256" key="1">
    <source>
        <dbReference type="ARBA" id="ARBA00022723"/>
    </source>
</evidence>
<dbReference type="EMBL" id="JARJCN010000026">
    <property type="protein sequence ID" value="KAJ7088399.1"/>
    <property type="molecule type" value="Genomic_DNA"/>
</dbReference>
<keyword evidence="1" id="KW-0479">Metal-binding</keyword>
<accession>A0AAD6U542</accession>
<evidence type="ECO:0000256" key="4">
    <source>
        <dbReference type="PROSITE-ProRule" id="PRU00134"/>
    </source>
</evidence>
<feature type="domain" description="MYND-type" evidence="5">
    <location>
        <begin position="17"/>
        <end position="55"/>
    </location>
</feature>
<dbReference type="Gene3D" id="6.10.140.2220">
    <property type="match status" value="1"/>
</dbReference>
<dbReference type="AlphaFoldDB" id="A0AAD6U542"/>
<comment type="caution">
    <text evidence="6">The sequence shown here is derived from an EMBL/GenBank/DDBJ whole genome shotgun (WGS) entry which is preliminary data.</text>
</comment>
<dbReference type="PROSITE" id="PS50865">
    <property type="entry name" value="ZF_MYND_2"/>
    <property type="match status" value="1"/>
</dbReference>
<evidence type="ECO:0000313" key="7">
    <source>
        <dbReference type="Proteomes" id="UP001222325"/>
    </source>
</evidence>